<comment type="caution">
    <text evidence="4">The sequence shown here is derived from an EMBL/GenBank/DDBJ whole genome shotgun (WGS) entry which is preliminary data.</text>
</comment>
<reference evidence="4 5" key="1">
    <citation type="submission" date="2020-08" db="EMBL/GenBank/DDBJ databases">
        <title>Genomic Encyclopedia of Type Strains, Phase IV (KMG-IV): sequencing the most valuable type-strain genomes for metagenomic binning, comparative biology and taxonomic classification.</title>
        <authorList>
            <person name="Goeker M."/>
        </authorList>
    </citation>
    <scope>NUCLEOTIDE SEQUENCE [LARGE SCALE GENOMIC DNA]</scope>
    <source>
        <strain evidence="4 5">DSM 2163</strain>
    </source>
</reference>
<dbReference type="AlphaFoldDB" id="A0A840ZCW2"/>
<protein>
    <submittedName>
        <fullName evidence="4">Poly(Beta-D-mannuronate) lyase</fullName>
        <ecNumber evidence="4">4.2.2.3</ecNumber>
    </submittedName>
</protein>
<keyword evidence="5" id="KW-1185">Reference proteome</keyword>
<dbReference type="EC" id="4.2.2.3" evidence="4"/>
<dbReference type="Gene3D" id="1.50.10.100">
    <property type="entry name" value="Chondroitin AC/alginate lyase"/>
    <property type="match status" value="1"/>
</dbReference>
<gene>
    <name evidence="4" type="ORF">HNR00_000411</name>
</gene>
<dbReference type="RefSeq" id="WP_183564026.1">
    <property type="nucleotide sequence ID" value="NZ_JACHOP010000001.1"/>
</dbReference>
<accession>A0A840ZCW2</accession>
<dbReference type="InterPro" id="IPR008929">
    <property type="entry name" value="Chondroitin_lyas"/>
</dbReference>
<dbReference type="GO" id="GO:0042597">
    <property type="term" value="C:periplasmic space"/>
    <property type="evidence" value="ECO:0007669"/>
    <property type="project" value="InterPro"/>
</dbReference>
<dbReference type="GO" id="GO:0045135">
    <property type="term" value="F:poly(beta-D-mannuronate) lyase activity"/>
    <property type="evidence" value="ECO:0007669"/>
    <property type="project" value="UniProtKB-EC"/>
</dbReference>
<evidence type="ECO:0000256" key="1">
    <source>
        <dbReference type="ARBA" id="ARBA00022729"/>
    </source>
</evidence>
<evidence type="ECO:0000259" key="3">
    <source>
        <dbReference type="Pfam" id="PF05426"/>
    </source>
</evidence>
<sequence length="325" mass="34489">MIDSHGTAGYRLGRISVASFALAATLSVLSPREAAARAGCPEPPQTAAALDARSPYQAGSNAKSKDNAAFNEAANAGINGFIVDIERLADAAMGGDVGAAECFGTTMTKWVKTAPMTETLSGQATLQQQWFLSAIALATIKARAGGARLSPEVERWFRTVSDGVRAYQDARQFKNNLAAWAALAVGATAYLLRDDDGWRWAMGRQALMVDQIQPDGVLPKELARGPRASSYHVFAAMPLFATSLIQSCRGGVDAGQADRLQRLGGLLRSIQQDPQFLAARAGSEQFPAKAMPAVTALQGGGPQNYFEDKLGGNITNLRQALSRCR</sequence>
<feature type="domain" description="Alginate lyase" evidence="3">
    <location>
        <begin position="100"/>
        <end position="245"/>
    </location>
</feature>
<keyword evidence="1" id="KW-0732">Signal</keyword>
<dbReference type="EMBL" id="JACHOP010000001">
    <property type="protein sequence ID" value="MBB5755722.1"/>
    <property type="molecule type" value="Genomic_DNA"/>
</dbReference>
<evidence type="ECO:0000256" key="2">
    <source>
        <dbReference type="ARBA" id="ARBA00023239"/>
    </source>
</evidence>
<proteinExistence type="predicted"/>
<organism evidence="4 5">
    <name type="scientific">Methylorubrum rhodinum</name>
    <dbReference type="NCBI Taxonomy" id="29428"/>
    <lineage>
        <taxon>Bacteria</taxon>
        <taxon>Pseudomonadati</taxon>
        <taxon>Pseudomonadota</taxon>
        <taxon>Alphaproteobacteria</taxon>
        <taxon>Hyphomicrobiales</taxon>
        <taxon>Methylobacteriaceae</taxon>
        <taxon>Methylorubrum</taxon>
    </lineage>
</organism>
<dbReference type="SUPFAM" id="SSF48230">
    <property type="entry name" value="Chondroitin AC/alginate lyase"/>
    <property type="match status" value="1"/>
</dbReference>
<dbReference type="InterPro" id="IPR008397">
    <property type="entry name" value="Alginate_lyase_dom"/>
</dbReference>
<evidence type="ECO:0000313" key="4">
    <source>
        <dbReference type="EMBL" id="MBB5755722.1"/>
    </source>
</evidence>
<evidence type="ECO:0000313" key="5">
    <source>
        <dbReference type="Proteomes" id="UP000583454"/>
    </source>
</evidence>
<dbReference type="Proteomes" id="UP000583454">
    <property type="component" value="Unassembled WGS sequence"/>
</dbReference>
<dbReference type="Pfam" id="PF05426">
    <property type="entry name" value="Alginate_lyase"/>
    <property type="match status" value="1"/>
</dbReference>
<keyword evidence="2 4" id="KW-0456">Lyase</keyword>
<name>A0A840ZCW2_9HYPH</name>